<dbReference type="OrthoDB" id="1932717at2759"/>
<keyword evidence="2" id="KW-0479">Metal-binding</keyword>
<evidence type="ECO:0000259" key="5">
    <source>
        <dbReference type="PROSITE" id="PS51795"/>
    </source>
</evidence>
<name>A0A9Q0GUL9_9MAGN</name>
<evidence type="ECO:0000256" key="2">
    <source>
        <dbReference type="ARBA" id="ARBA00022723"/>
    </source>
</evidence>
<evidence type="ECO:0000313" key="7">
    <source>
        <dbReference type="Proteomes" id="UP001141806"/>
    </source>
</evidence>
<sequence length="205" mass="21821">MTSPTSILRSPSPRGSHVGLKKNCELVTGAVGLGIVAALEKSGGAGQQGEILAKFFAGGLNLNHNRSDPIPIVVRAGGGGGTSRLRPRAGKDDGASDDFRRRRTSSVFCESPPACVVVGGSPAVPAFPTPDFLSSCHLCRKKLHGRDIYMYRGEKAFCSTECRYQQIVADERKEKCRAEASRPENLSASPYTNTQLLFSPSIIAA</sequence>
<feature type="domain" description="FLZ-type" evidence="5">
    <location>
        <begin position="131"/>
        <end position="174"/>
    </location>
</feature>
<dbReference type="Proteomes" id="UP001141806">
    <property type="component" value="Unassembled WGS sequence"/>
</dbReference>
<feature type="compositionally biased region" description="Basic and acidic residues" evidence="4">
    <location>
        <begin position="89"/>
        <end position="99"/>
    </location>
</feature>
<gene>
    <name evidence="6" type="ORF">NE237_029104</name>
</gene>
<accession>A0A9Q0GUL9</accession>
<comment type="caution">
    <text evidence="6">The sequence shown here is derived from an EMBL/GenBank/DDBJ whole genome shotgun (WGS) entry which is preliminary data.</text>
</comment>
<reference evidence="6" key="1">
    <citation type="journal article" date="2023" name="Plant J.">
        <title>The genome of the king protea, Protea cynaroides.</title>
        <authorList>
            <person name="Chang J."/>
            <person name="Duong T.A."/>
            <person name="Schoeman C."/>
            <person name="Ma X."/>
            <person name="Roodt D."/>
            <person name="Barker N."/>
            <person name="Li Z."/>
            <person name="Van de Peer Y."/>
            <person name="Mizrachi E."/>
        </authorList>
    </citation>
    <scope>NUCLEOTIDE SEQUENCE</scope>
    <source>
        <tissue evidence="6">Young leaves</tissue>
    </source>
</reference>
<dbReference type="EMBL" id="JAMYWD010000012">
    <property type="protein sequence ID" value="KAJ4952272.1"/>
    <property type="molecule type" value="Genomic_DNA"/>
</dbReference>
<organism evidence="6 7">
    <name type="scientific">Protea cynaroides</name>
    <dbReference type="NCBI Taxonomy" id="273540"/>
    <lineage>
        <taxon>Eukaryota</taxon>
        <taxon>Viridiplantae</taxon>
        <taxon>Streptophyta</taxon>
        <taxon>Embryophyta</taxon>
        <taxon>Tracheophyta</taxon>
        <taxon>Spermatophyta</taxon>
        <taxon>Magnoliopsida</taxon>
        <taxon>Proteales</taxon>
        <taxon>Proteaceae</taxon>
        <taxon>Protea</taxon>
    </lineage>
</organism>
<feature type="zinc finger region" description="FLZ-type" evidence="3">
    <location>
        <begin position="131"/>
        <end position="174"/>
    </location>
</feature>
<protein>
    <recommendedName>
        <fullName evidence="5">FLZ-type domain-containing protein</fullName>
    </recommendedName>
</protein>
<dbReference type="InterPro" id="IPR007650">
    <property type="entry name" value="Zf-FLZ_dom"/>
</dbReference>
<evidence type="ECO:0000256" key="4">
    <source>
        <dbReference type="SAM" id="MobiDB-lite"/>
    </source>
</evidence>
<dbReference type="PANTHER" id="PTHR47208">
    <property type="entry name" value="OS02G0174800 PROTEIN"/>
    <property type="match status" value="1"/>
</dbReference>
<proteinExistence type="inferred from homology"/>
<dbReference type="AlphaFoldDB" id="A0A9Q0GUL9"/>
<evidence type="ECO:0000256" key="3">
    <source>
        <dbReference type="PROSITE-ProRule" id="PRU01131"/>
    </source>
</evidence>
<dbReference type="PANTHER" id="PTHR47208:SF5">
    <property type="entry name" value="FCS-LIKE ZINC FINGER 12-RELATED"/>
    <property type="match status" value="1"/>
</dbReference>
<dbReference type="Pfam" id="PF04570">
    <property type="entry name" value="zf-FLZ"/>
    <property type="match status" value="1"/>
</dbReference>
<dbReference type="PROSITE" id="PS51795">
    <property type="entry name" value="ZF_FLZ"/>
    <property type="match status" value="1"/>
</dbReference>
<comment type="similarity">
    <text evidence="1">Belongs to the FLZ family.</text>
</comment>
<dbReference type="InterPro" id="IPR044604">
    <property type="entry name" value="FLZ12/13/14"/>
</dbReference>
<dbReference type="GO" id="GO:0046872">
    <property type="term" value="F:metal ion binding"/>
    <property type="evidence" value="ECO:0007669"/>
    <property type="project" value="UniProtKB-KW"/>
</dbReference>
<feature type="region of interest" description="Disordered" evidence="4">
    <location>
        <begin position="77"/>
        <end position="99"/>
    </location>
</feature>
<evidence type="ECO:0000256" key="1">
    <source>
        <dbReference type="ARBA" id="ARBA00009374"/>
    </source>
</evidence>
<evidence type="ECO:0000313" key="6">
    <source>
        <dbReference type="EMBL" id="KAJ4952272.1"/>
    </source>
</evidence>
<keyword evidence="7" id="KW-1185">Reference proteome</keyword>